<reference evidence="5 6" key="1">
    <citation type="submission" date="2019-06" db="EMBL/GenBank/DDBJ databases">
        <authorList>
            <person name="Rodrigo-Torres L."/>
            <person name="Arahal R. D."/>
            <person name="Lucena T."/>
        </authorList>
    </citation>
    <scope>NUCLEOTIDE SEQUENCE [LARGE SCALE GENOMIC DNA]</scope>
    <source>
        <strain evidence="5 6">SW08-7</strain>
    </source>
</reference>
<gene>
    <name evidence="4" type="ORF">IFDJLNFL_1973</name>
    <name evidence="5" type="ORF">MTDSW087_00611</name>
</gene>
<feature type="domain" description="AraC effector-binding" evidence="3">
    <location>
        <begin position="103"/>
        <end position="254"/>
    </location>
</feature>
<feature type="signal peptide" evidence="2">
    <location>
        <begin position="1"/>
        <end position="30"/>
    </location>
</feature>
<dbReference type="SMART" id="SM00871">
    <property type="entry name" value="AraC_E_bind"/>
    <property type="match status" value="1"/>
</dbReference>
<reference evidence="4" key="2">
    <citation type="journal article" date="2021" name="Front. Microbiol.">
        <title>Comprehensive Comparative Genomics and Phenotyping of Methylobacterium Species.</title>
        <authorList>
            <person name="Alessa O."/>
            <person name="Ogura Y."/>
            <person name="Fujitani Y."/>
            <person name="Takami H."/>
            <person name="Hayashi T."/>
            <person name="Sahin N."/>
            <person name="Tani A."/>
        </authorList>
    </citation>
    <scope>NUCLEOTIDE SEQUENCE</scope>
    <source>
        <strain evidence="4">DSM 22415</strain>
    </source>
</reference>
<evidence type="ECO:0000313" key="4">
    <source>
        <dbReference type="EMBL" id="GJD56081.1"/>
    </source>
</evidence>
<dbReference type="Pfam" id="PF06445">
    <property type="entry name" value="GyrI-like"/>
    <property type="match status" value="1"/>
</dbReference>
<evidence type="ECO:0000313" key="5">
    <source>
        <dbReference type="EMBL" id="VUF10939.1"/>
    </source>
</evidence>
<protein>
    <recommendedName>
        <fullName evidence="3">AraC effector-binding domain-containing protein</fullName>
    </recommendedName>
</protein>
<dbReference type="Proteomes" id="UP000401717">
    <property type="component" value="Unassembled WGS sequence"/>
</dbReference>
<name>A0A564FRY9_9HYPH</name>
<reference evidence="4" key="3">
    <citation type="submission" date="2021-08" db="EMBL/GenBank/DDBJ databases">
        <authorList>
            <person name="Tani A."/>
            <person name="Ola A."/>
            <person name="Ogura Y."/>
            <person name="Katsura K."/>
            <person name="Hayashi T."/>
        </authorList>
    </citation>
    <scope>NUCLEOTIDE SEQUENCE</scope>
    <source>
        <strain evidence="4">DSM 22415</strain>
    </source>
</reference>
<dbReference type="InterPro" id="IPR010499">
    <property type="entry name" value="AraC_E-bd"/>
</dbReference>
<organism evidence="5 6">
    <name type="scientific">Methylobacterium dankookense</name>
    <dbReference type="NCBI Taxonomy" id="560405"/>
    <lineage>
        <taxon>Bacteria</taxon>
        <taxon>Pseudomonadati</taxon>
        <taxon>Pseudomonadota</taxon>
        <taxon>Alphaproteobacteria</taxon>
        <taxon>Hyphomicrobiales</taxon>
        <taxon>Methylobacteriaceae</taxon>
        <taxon>Methylobacterium</taxon>
    </lineage>
</organism>
<feature type="chain" id="PRO_5022235963" description="AraC effector-binding domain-containing protein" evidence="2">
    <location>
        <begin position="31"/>
        <end position="254"/>
    </location>
</feature>
<dbReference type="Gene3D" id="3.20.80.10">
    <property type="entry name" value="Regulatory factor, effector binding domain"/>
    <property type="match status" value="1"/>
</dbReference>
<evidence type="ECO:0000256" key="2">
    <source>
        <dbReference type="SAM" id="SignalP"/>
    </source>
</evidence>
<feature type="compositionally biased region" description="Low complexity" evidence="1">
    <location>
        <begin position="42"/>
        <end position="55"/>
    </location>
</feature>
<dbReference type="EMBL" id="CABFVH010000002">
    <property type="protein sequence ID" value="VUF10939.1"/>
    <property type="molecule type" value="Genomic_DNA"/>
</dbReference>
<evidence type="ECO:0000313" key="7">
    <source>
        <dbReference type="Proteomes" id="UP001055303"/>
    </source>
</evidence>
<evidence type="ECO:0000259" key="3">
    <source>
        <dbReference type="SMART" id="SM00871"/>
    </source>
</evidence>
<accession>A0A564FRY9</accession>
<feature type="region of interest" description="Disordered" evidence="1">
    <location>
        <begin position="28"/>
        <end position="93"/>
    </location>
</feature>
<keyword evidence="2" id="KW-0732">Signal</keyword>
<sequence>MIRLRPKLPAMLPPTLLAALGLALAGPAFAQQQPPPPPSTAPSPAQTNPLPTTTAPNPPQDPEKSSAPQPDKALTPPTVPPADAKPNAATARPTLVETKGDASDVDEVSLPAKPAAILAGKAKWEEAVPSLRQSFARIESELAKAGITPAGRPIAVFTRTDDDGFQYEAMIPVAQAPEPKPEGEIRFGATPSGKALRFAHNGSYEGIDGTYETLTAYLDAKDIMVQDRFIEEYVTDLKDGADDKLDVNIYALVR</sequence>
<dbReference type="EMBL" id="BPQI01000048">
    <property type="protein sequence ID" value="GJD56081.1"/>
    <property type="molecule type" value="Genomic_DNA"/>
</dbReference>
<dbReference type="SUPFAM" id="SSF55136">
    <property type="entry name" value="Probable bacterial effector-binding domain"/>
    <property type="match status" value="1"/>
</dbReference>
<dbReference type="InterPro" id="IPR011256">
    <property type="entry name" value="Reg_factor_effector_dom_sf"/>
</dbReference>
<dbReference type="RefSeq" id="WP_373321947.1">
    <property type="nucleotide sequence ID" value="NZ_BPQI01000048.1"/>
</dbReference>
<evidence type="ECO:0000313" key="6">
    <source>
        <dbReference type="Proteomes" id="UP000401717"/>
    </source>
</evidence>
<evidence type="ECO:0000256" key="1">
    <source>
        <dbReference type="SAM" id="MobiDB-lite"/>
    </source>
</evidence>
<dbReference type="AlphaFoldDB" id="A0A564FRY9"/>
<dbReference type="InterPro" id="IPR029442">
    <property type="entry name" value="GyrI-like"/>
</dbReference>
<keyword evidence="7" id="KW-1185">Reference proteome</keyword>
<proteinExistence type="predicted"/>
<dbReference type="Proteomes" id="UP001055303">
    <property type="component" value="Unassembled WGS sequence"/>
</dbReference>